<dbReference type="EC" id="3.1.3.48" evidence="5"/>
<dbReference type="Pfam" id="PF19567">
    <property type="entry name" value="CpsB_CapC"/>
    <property type="match status" value="1"/>
</dbReference>
<dbReference type="RefSeq" id="WP_188632664.1">
    <property type="nucleotide sequence ID" value="NZ_BMNQ01000019.1"/>
</dbReference>
<evidence type="ECO:0000256" key="4">
    <source>
        <dbReference type="ARBA" id="ARBA00051722"/>
    </source>
</evidence>
<evidence type="ECO:0000256" key="1">
    <source>
        <dbReference type="ARBA" id="ARBA00005750"/>
    </source>
</evidence>
<sequence length="256" mass="28873">MIDIHCHILPSVDDGSKTLAESMAMAKEASKQGITKIVATPHHNNGYYENDGPDIMEAVHQLNAQLKSEKIPVDVLPGQEPRINGDMLRDLESGHVMALNQTSGYVLIECPTSHIPQYTTQLLFDMQIAGYKPIIAHPEHNEELRVNPDKLYRLVKNGALTQITAGNLIGKAGKKIQRFANQIIAANLTHFMASDAHNVKKRGFYMQEAMNYLKKHYGNSTAYYFTENSERLLLGQTINRDAPERIHVKKKRLLFR</sequence>
<keyword evidence="3 5" id="KW-0904">Protein phosphatase</keyword>
<evidence type="ECO:0000256" key="3">
    <source>
        <dbReference type="ARBA" id="ARBA00022912"/>
    </source>
</evidence>
<organism evidence="6 7">
    <name type="scientific">Lentibacillus kapialis</name>
    <dbReference type="NCBI Taxonomy" id="340214"/>
    <lineage>
        <taxon>Bacteria</taxon>
        <taxon>Bacillati</taxon>
        <taxon>Bacillota</taxon>
        <taxon>Bacilli</taxon>
        <taxon>Bacillales</taxon>
        <taxon>Bacillaceae</taxon>
        <taxon>Lentibacillus</taxon>
    </lineage>
</organism>
<gene>
    <name evidence="6" type="ORF">GCM10007063_16920</name>
</gene>
<dbReference type="Gene3D" id="3.20.20.140">
    <property type="entry name" value="Metal-dependent hydrolases"/>
    <property type="match status" value="1"/>
</dbReference>
<dbReference type="PIRSF" id="PIRSF016557">
    <property type="entry name" value="Caps_synth_CpsB"/>
    <property type="match status" value="1"/>
</dbReference>
<evidence type="ECO:0000256" key="2">
    <source>
        <dbReference type="ARBA" id="ARBA00022801"/>
    </source>
</evidence>
<comment type="similarity">
    <text evidence="1 5">Belongs to the metallo-dependent hydrolases superfamily. CpsB/CapC family.</text>
</comment>
<dbReference type="GO" id="GO:0030145">
    <property type="term" value="F:manganese ion binding"/>
    <property type="evidence" value="ECO:0007669"/>
    <property type="project" value="UniProtKB-UniRule"/>
</dbReference>
<dbReference type="InterPro" id="IPR016195">
    <property type="entry name" value="Pol/histidinol_Pase-like"/>
</dbReference>
<proteinExistence type="inferred from homology"/>
<dbReference type="Proteomes" id="UP000658382">
    <property type="component" value="Unassembled WGS sequence"/>
</dbReference>
<dbReference type="SUPFAM" id="SSF89550">
    <property type="entry name" value="PHP domain-like"/>
    <property type="match status" value="1"/>
</dbReference>
<comment type="catalytic activity">
    <reaction evidence="4 5">
        <text>O-phospho-L-tyrosyl-[protein] + H2O = L-tyrosyl-[protein] + phosphate</text>
        <dbReference type="Rhea" id="RHEA:10684"/>
        <dbReference type="Rhea" id="RHEA-COMP:10136"/>
        <dbReference type="Rhea" id="RHEA-COMP:20101"/>
        <dbReference type="ChEBI" id="CHEBI:15377"/>
        <dbReference type="ChEBI" id="CHEBI:43474"/>
        <dbReference type="ChEBI" id="CHEBI:46858"/>
        <dbReference type="ChEBI" id="CHEBI:61978"/>
        <dbReference type="EC" id="3.1.3.48"/>
    </reaction>
</comment>
<evidence type="ECO:0000256" key="5">
    <source>
        <dbReference type="PIRNR" id="PIRNR016557"/>
    </source>
</evidence>
<keyword evidence="2 5" id="KW-0378">Hydrolase</keyword>
<reference evidence="6" key="1">
    <citation type="journal article" date="2014" name="Int. J. Syst. Evol. Microbiol.">
        <title>Complete genome sequence of Corynebacterium casei LMG S-19264T (=DSM 44701T), isolated from a smear-ripened cheese.</title>
        <authorList>
            <consortium name="US DOE Joint Genome Institute (JGI-PGF)"/>
            <person name="Walter F."/>
            <person name="Albersmeier A."/>
            <person name="Kalinowski J."/>
            <person name="Ruckert C."/>
        </authorList>
    </citation>
    <scope>NUCLEOTIDE SEQUENCE</scope>
    <source>
        <strain evidence="6">JCM 12580</strain>
    </source>
</reference>
<evidence type="ECO:0000313" key="7">
    <source>
        <dbReference type="Proteomes" id="UP000658382"/>
    </source>
</evidence>
<protein>
    <recommendedName>
        <fullName evidence="5">Tyrosine-protein phosphatase</fullName>
        <ecNumber evidence="5">3.1.3.48</ecNumber>
    </recommendedName>
</protein>
<dbReference type="PANTHER" id="PTHR39181">
    <property type="entry name" value="TYROSINE-PROTEIN PHOSPHATASE YWQE"/>
    <property type="match status" value="1"/>
</dbReference>
<dbReference type="GO" id="GO:0004725">
    <property type="term" value="F:protein tyrosine phosphatase activity"/>
    <property type="evidence" value="ECO:0007669"/>
    <property type="project" value="UniProtKB-UniRule"/>
</dbReference>
<name>A0A917PWV1_9BACI</name>
<evidence type="ECO:0000313" key="6">
    <source>
        <dbReference type="EMBL" id="GGJ95001.1"/>
    </source>
</evidence>
<dbReference type="EMBL" id="BMNQ01000019">
    <property type="protein sequence ID" value="GGJ95001.1"/>
    <property type="molecule type" value="Genomic_DNA"/>
</dbReference>
<dbReference type="InterPro" id="IPR016667">
    <property type="entry name" value="Caps_polysacc_synth_CpsB/CapC"/>
</dbReference>
<keyword evidence="7" id="KW-1185">Reference proteome</keyword>
<dbReference type="PANTHER" id="PTHR39181:SF1">
    <property type="entry name" value="TYROSINE-PROTEIN PHOSPHATASE YWQE"/>
    <property type="match status" value="1"/>
</dbReference>
<comment type="caution">
    <text evidence="6">The sequence shown here is derived from an EMBL/GenBank/DDBJ whole genome shotgun (WGS) entry which is preliminary data.</text>
</comment>
<dbReference type="AlphaFoldDB" id="A0A917PWV1"/>
<reference evidence="6" key="2">
    <citation type="submission" date="2020-09" db="EMBL/GenBank/DDBJ databases">
        <authorList>
            <person name="Sun Q."/>
            <person name="Ohkuma M."/>
        </authorList>
    </citation>
    <scope>NUCLEOTIDE SEQUENCE</scope>
    <source>
        <strain evidence="6">JCM 12580</strain>
    </source>
</reference>
<accession>A0A917PWV1</accession>